<keyword evidence="1 2" id="KW-0129">CBS domain</keyword>
<dbReference type="Gene3D" id="3.10.580.10">
    <property type="entry name" value="CBS-domain"/>
    <property type="match status" value="2"/>
</dbReference>
<dbReference type="SUPFAM" id="SSF54631">
    <property type="entry name" value="CBS-domain pair"/>
    <property type="match status" value="2"/>
</dbReference>
<dbReference type="CDD" id="cd02205">
    <property type="entry name" value="CBS_pair_SF"/>
    <property type="match status" value="2"/>
</dbReference>
<evidence type="ECO:0000256" key="1">
    <source>
        <dbReference type="ARBA" id="ARBA00023122"/>
    </source>
</evidence>
<dbReference type="InterPro" id="IPR000644">
    <property type="entry name" value="CBS_dom"/>
</dbReference>
<name>A0A1G1VL25_9BACT</name>
<evidence type="ECO:0000313" key="5">
    <source>
        <dbReference type="Proteomes" id="UP000179069"/>
    </source>
</evidence>
<dbReference type="InterPro" id="IPR046342">
    <property type="entry name" value="CBS_dom_sf"/>
</dbReference>
<evidence type="ECO:0000313" key="4">
    <source>
        <dbReference type="EMBL" id="OGY16109.1"/>
    </source>
</evidence>
<dbReference type="Pfam" id="PF00571">
    <property type="entry name" value="CBS"/>
    <property type="match status" value="4"/>
</dbReference>
<dbReference type="Proteomes" id="UP000179069">
    <property type="component" value="Unassembled WGS sequence"/>
</dbReference>
<evidence type="ECO:0000259" key="3">
    <source>
        <dbReference type="PROSITE" id="PS51371"/>
    </source>
</evidence>
<protein>
    <recommendedName>
        <fullName evidence="3">CBS domain-containing protein</fullName>
    </recommendedName>
</protein>
<dbReference type="EMBL" id="MHCI01000019">
    <property type="protein sequence ID" value="OGY16109.1"/>
    <property type="molecule type" value="Genomic_DNA"/>
</dbReference>
<gene>
    <name evidence="4" type="ORF">A2785_00795</name>
</gene>
<evidence type="ECO:0000256" key="2">
    <source>
        <dbReference type="PROSITE-ProRule" id="PRU00703"/>
    </source>
</evidence>
<accession>A0A1G1VL25</accession>
<dbReference type="InterPro" id="IPR051257">
    <property type="entry name" value="Diverse_CBS-Domain"/>
</dbReference>
<dbReference type="AlphaFoldDB" id="A0A1G1VL25"/>
<dbReference type="SMART" id="SM00116">
    <property type="entry name" value="CBS"/>
    <property type="match status" value="4"/>
</dbReference>
<sequence length="369" mass="41875">MPQTLTAKDLLVTEGILTCLPSNTLAQAFAKLNSSHDAVFVVDEKNELLGVISPYYVMFQTKFPPTTKVRNCLFHPPKLNFSTPIWEIARQMVQAKIYFLPVFADNGKWEGIVSVYRIMQAVTEDPQIEKELADRKRSTRIITIRNDAEISEARALLGNGGVSRLPVVDENGKLVGILTRYDLREAFAAPLSSPNLFSRQGEKRKRFSEPIRNYYKQQVVTATHKTPLAQMINTMLSQQIGSILTVNEKWQPVSILSYRDILEAISDLRGERKEAVTLSAPDDFEHKLETLDILEKFVRKLQERGQGEWMEATIEVIRNAAETVKRFEVTLKTHHAKAGSYIAKAGAFKWNEAVRDAIEKIERQASRNN</sequence>
<feature type="domain" description="CBS" evidence="3">
    <location>
        <begin position="137"/>
        <end position="193"/>
    </location>
</feature>
<organism evidence="4 5">
    <name type="scientific">Candidatus Chisholmbacteria bacterium RIFCSPHIGHO2_01_FULL_49_18</name>
    <dbReference type="NCBI Taxonomy" id="1797590"/>
    <lineage>
        <taxon>Bacteria</taxon>
        <taxon>Candidatus Chisholmiibacteriota</taxon>
    </lineage>
</organism>
<feature type="domain" description="CBS" evidence="3">
    <location>
        <begin position="66"/>
        <end position="131"/>
    </location>
</feature>
<dbReference type="PANTHER" id="PTHR43080:SF2">
    <property type="entry name" value="CBS DOMAIN-CONTAINING PROTEIN"/>
    <property type="match status" value="1"/>
</dbReference>
<feature type="domain" description="CBS" evidence="3">
    <location>
        <begin position="215"/>
        <end position="274"/>
    </location>
</feature>
<reference evidence="4 5" key="1">
    <citation type="journal article" date="2016" name="Nat. Commun.">
        <title>Thousands of microbial genomes shed light on interconnected biogeochemical processes in an aquifer system.</title>
        <authorList>
            <person name="Anantharaman K."/>
            <person name="Brown C.T."/>
            <person name="Hug L.A."/>
            <person name="Sharon I."/>
            <person name="Castelle C.J."/>
            <person name="Probst A.J."/>
            <person name="Thomas B.C."/>
            <person name="Singh A."/>
            <person name="Wilkins M.J."/>
            <person name="Karaoz U."/>
            <person name="Brodie E.L."/>
            <person name="Williams K.H."/>
            <person name="Hubbard S.S."/>
            <person name="Banfield J.F."/>
        </authorList>
    </citation>
    <scope>NUCLEOTIDE SEQUENCE [LARGE SCALE GENOMIC DNA]</scope>
</reference>
<proteinExistence type="predicted"/>
<dbReference type="PANTHER" id="PTHR43080">
    <property type="entry name" value="CBS DOMAIN-CONTAINING PROTEIN CBSX3, MITOCHONDRIAL"/>
    <property type="match status" value="1"/>
</dbReference>
<dbReference type="PROSITE" id="PS51371">
    <property type="entry name" value="CBS"/>
    <property type="match status" value="3"/>
</dbReference>
<comment type="caution">
    <text evidence="4">The sequence shown here is derived from an EMBL/GenBank/DDBJ whole genome shotgun (WGS) entry which is preliminary data.</text>
</comment>